<protein>
    <submittedName>
        <fullName evidence="2">Uncharacterized protein</fullName>
    </submittedName>
</protein>
<evidence type="ECO:0000313" key="2">
    <source>
        <dbReference type="EMBL" id="GBP26200.1"/>
    </source>
</evidence>
<keyword evidence="3" id="KW-1185">Reference proteome</keyword>
<sequence>MDEIMKAIKRMKVEKAAGHDRVSSEMLKSVGVVVTSLLYQLFNNCWKIGTVPGAKSLYPSYTLFKRKGSRQHDDTPRPRQRYPGPGRSASASTYQTKSRQVPAVDLRGRDSWEEKAKMCNFERNLHYSVVSRRGDGSVVM</sequence>
<dbReference type="Proteomes" id="UP000299102">
    <property type="component" value="Unassembled WGS sequence"/>
</dbReference>
<feature type="region of interest" description="Disordered" evidence="1">
    <location>
        <begin position="65"/>
        <end position="106"/>
    </location>
</feature>
<evidence type="ECO:0000256" key="1">
    <source>
        <dbReference type="SAM" id="MobiDB-lite"/>
    </source>
</evidence>
<proteinExistence type="predicted"/>
<organism evidence="2 3">
    <name type="scientific">Eumeta variegata</name>
    <name type="common">Bagworm moth</name>
    <name type="synonym">Eumeta japonica</name>
    <dbReference type="NCBI Taxonomy" id="151549"/>
    <lineage>
        <taxon>Eukaryota</taxon>
        <taxon>Metazoa</taxon>
        <taxon>Ecdysozoa</taxon>
        <taxon>Arthropoda</taxon>
        <taxon>Hexapoda</taxon>
        <taxon>Insecta</taxon>
        <taxon>Pterygota</taxon>
        <taxon>Neoptera</taxon>
        <taxon>Endopterygota</taxon>
        <taxon>Lepidoptera</taxon>
        <taxon>Glossata</taxon>
        <taxon>Ditrysia</taxon>
        <taxon>Tineoidea</taxon>
        <taxon>Psychidae</taxon>
        <taxon>Oiketicinae</taxon>
        <taxon>Eumeta</taxon>
    </lineage>
</organism>
<feature type="compositionally biased region" description="Polar residues" evidence="1">
    <location>
        <begin position="89"/>
        <end position="99"/>
    </location>
</feature>
<evidence type="ECO:0000313" key="3">
    <source>
        <dbReference type="Proteomes" id="UP000299102"/>
    </source>
</evidence>
<name>A0A4C1UJ63_EUMVA</name>
<accession>A0A4C1UJ63</accession>
<comment type="caution">
    <text evidence="2">The sequence shown here is derived from an EMBL/GenBank/DDBJ whole genome shotgun (WGS) entry which is preliminary data.</text>
</comment>
<dbReference type="EMBL" id="BGZK01000177">
    <property type="protein sequence ID" value="GBP26200.1"/>
    <property type="molecule type" value="Genomic_DNA"/>
</dbReference>
<dbReference type="AlphaFoldDB" id="A0A4C1UJ63"/>
<gene>
    <name evidence="2" type="ORF">EVAR_74962_1</name>
</gene>
<reference evidence="2 3" key="1">
    <citation type="journal article" date="2019" name="Commun. Biol.">
        <title>The bagworm genome reveals a unique fibroin gene that provides high tensile strength.</title>
        <authorList>
            <person name="Kono N."/>
            <person name="Nakamura H."/>
            <person name="Ohtoshi R."/>
            <person name="Tomita M."/>
            <person name="Numata K."/>
            <person name="Arakawa K."/>
        </authorList>
    </citation>
    <scope>NUCLEOTIDE SEQUENCE [LARGE SCALE GENOMIC DNA]</scope>
</reference>